<feature type="region of interest" description="Disordered" evidence="2">
    <location>
        <begin position="457"/>
        <end position="488"/>
    </location>
</feature>
<dbReference type="AlphaFoldDB" id="A0A9N8D998"/>
<evidence type="ECO:0000313" key="3">
    <source>
        <dbReference type="EMBL" id="CAB9497526.1"/>
    </source>
</evidence>
<feature type="compositionally biased region" description="Basic and acidic residues" evidence="2">
    <location>
        <begin position="85"/>
        <end position="98"/>
    </location>
</feature>
<organism evidence="3 4">
    <name type="scientific">Seminavis robusta</name>
    <dbReference type="NCBI Taxonomy" id="568900"/>
    <lineage>
        <taxon>Eukaryota</taxon>
        <taxon>Sar</taxon>
        <taxon>Stramenopiles</taxon>
        <taxon>Ochrophyta</taxon>
        <taxon>Bacillariophyta</taxon>
        <taxon>Bacillariophyceae</taxon>
        <taxon>Bacillariophycidae</taxon>
        <taxon>Naviculales</taxon>
        <taxon>Naviculaceae</taxon>
        <taxon>Seminavis</taxon>
    </lineage>
</organism>
<reference evidence="3" key="1">
    <citation type="submission" date="2020-06" db="EMBL/GenBank/DDBJ databases">
        <authorList>
            <consortium name="Plant Systems Biology data submission"/>
        </authorList>
    </citation>
    <scope>NUCLEOTIDE SEQUENCE</scope>
    <source>
        <strain evidence="3">D6</strain>
    </source>
</reference>
<keyword evidence="1" id="KW-0175">Coiled coil</keyword>
<feature type="region of interest" description="Disordered" evidence="2">
    <location>
        <begin position="888"/>
        <end position="951"/>
    </location>
</feature>
<sequence length="1061" mass="115664">MVRFESGKNQGPPAKPYVYDKTYTSFWDAVLQEQQQQQQPGGNSNDTSFEKSDIPLKKKKPTTISTDNNTTDNTTDNTSTKSKMMMHDDDRSEHKEEEQVLSSSTPSPLKTPPRTVETTLARTQALLEAHAAAASNDTTTCTSTSTSSPTKEEEEVPSDESKADSQQRIQQQLAVHDSSSVSVHVVPDVVVKTTPAPSVVKTLSASPTESPTYTCSEESVDTETHLSPSLITSPAIETADKKDAIQHLMAQVVLDAAKKELEARKKQQPVETPTEEPPTPELQIEAEEEEEHTTTTPTPQQEDTPPPPTLESTLQMPMDAEALAKAQAQLMEQAKSLAKAQALLEAQAKQLARQQELQQLTMETSSPLKPKIQVEEIPRQAPLPTLTKPSAFRAPSDECRISATQSHASSSSRLVAAFNSPAITTTVTRMSSSDVHSSTDTVPIANTKTLARLSSNDLNSSIDSIPDDDEVPHIPRQRNNKTMPDSDEINAAMDGDWLSRARSEAKAKAQALLQAAQVEATARAKEAQALIQAAQAEAAARAQARADAKAAALAQEKARQKAEIEAQLQAKAVRDAWDFEQMRAQVQMEERIKSKLRASAKAEAEAKLRYKAELDAVAVQKQHMAAARAQADIGKLRQLAKEQAEAKLRRKAEEDAKLVQQQQDAIAAAQATARRKRQEVEEARLAAKAEVERKIQLKAEIDAQKWAAAEARAKQEAERRALAAATAKVRARHSKELQLPTQLSAAQRKAKAIAGTTDPSPLQPHHAQSQGVPKDFVPFGKSKGEEADGNICLYLQVPGVVHVSEVKVELEDGVLYISRGIVLPGRGLQKYTRSFPFEENLLDTSKISVTLIPTNATADGVSVLKFSLPKVQPTWNVPLSLVDEDASLSASGGRHTTSKDDGSGGDLEDLTDVSLLDAPDDEVHTLHHPSDELRNSSTHAPDDEKAADPEDLQKTYNKDGCRFVELLQLPVAFALENIVATYSEETVTVVGTEGDEERTSFRHVVPMSTQDVDVRQLTGSYDPNVGRLVLKAPLHSSIPKSRRIRVVKKEDSETIIEAQTV</sequence>
<gene>
    <name evidence="3" type="ORF">SEMRO_21_G014730.1</name>
</gene>
<evidence type="ECO:0000313" key="4">
    <source>
        <dbReference type="Proteomes" id="UP001153069"/>
    </source>
</evidence>
<feature type="region of interest" description="Disordered" evidence="2">
    <location>
        <begin position="131"/>
        <end position="181"/>
    </location>
</feature>
<feature type="compositionally biased region" description="Low complexity" evidence="2">
    <location>
        <begin position="131"/>
        <end position="149"/>
    </location>
</feature>
<feature type="coiled-coil region" evidence="1">
    <location>
        <begin position="323"/>
        <end position="357"/>
    </location>
</feature>
<evidence type="ECO:0000256" key="1">
    <source>
        <dbReference type="SAM" id="Coils"/>
    </source>
</evidence>
<feature type="coiled-coil region" evidence="1">
    <location>
        <begin position="636"/>
        <end position="728"/>
    </location>
</feature>
<feature type="compositionally biased region" description="Low complexity" evidence="2">
    <location>
        <begin position="62"/>
        <end position="80"/>
    </location>
</feature>
<feature type="coiled-coil region" evidence="1">
    <location>
        <begin position="517"/>
        <end position="570"/>
    </location>
</feature>
<name>A0A9N8D998_9STRA</name>
<feature type="compositionally biased region" description="Basic and acidic residues" evidence="2">
    <location>
        <begin position="921"/>
        <end position="951"/>
    </location>
</feature>
<evidence type="ECO:0000256" key="2">
    <source>
        <dbReference type="SAM" id="MobiDB-lite"/>
    </source>
</evidence>
<feature type="region of interest" description="Disordered" evidence="2">
    <location>
        <begin position="29"/>
        <end position="115"/>
    </location>
</feature>
<accession>A0A9N8D998</accession>
<protein>
    <submittedName>
        <fullName evidence="3">Inherit from bactNOG: Cell surface protein</fullName>
    </submittedName>
</protein>
<keyword evidence="4" id="KW-1185">Reference proteome</keyword>
<dbReference type="CDD" id="cd00298">
    <property type="entry name" value="ACD_sHsps_p23-like"/>
    <property type="match status" value="1"/>
</dbReference>
<feature type="region of interest" description="Disordered" evidence="2">
    <location>
        <begin position="263"/>
        <end position="313"/>
    </location>
</feature>
<feature type="compositionally biased region" description="Polar residues" evidence="2">
    <location>
        <begin position="201"/>
        <end position="217"/>
    </location>
</feature>
<dbReference type="EMBL" id="CAICTM010000021">
    <property type="protein sequence ID" value="CAB9497526.1"/>
    <property type="molecule type" value="Genomic_DNA"/>
</dbReference>
<dbReference type="Proteomes" id="UP001153069">
    <property type="component" value="Unassembled WGS sequence"/>
</dbReference>
<proteinExistence type="predicted"/>
<feature type="compositionally biased region" description="Low complexity" evidence="2">
    <location>
        <begin position="294"/>
        <end position="303"/>
    </location>
</feature>
<comment type="caution">
    <text evidence="3">The sequence shown here is derived from an EMBL/GenBank/DDBJ whole genome shotgun (WGS) entry which is preliminary data.</text>
</comment>
<feature type="region of interest" description="Disordered" evidence="2">
    <location>
        <begin position="201"/>
        <end position="227"/>
    </location>
</feature>